<dbReference type="InterPro" id="IPR014756">
    <property type="entry name" value="Ig_E-set"/>
</dbReference>
<evidence type="ECO:0000256" key="1">
    <source>
        <dbReference type="SAM" id="SignalP"/>
    </source>
</evidence>
<feature type="signal peptide" evidence="1">
    <location>
        <begin position="1"/>
        <end position="30"/>
    </location>
</feature>
<dbReference type="SUPFAM" id="SSF81296">
    <property type="entry name" value="E set domains"/>
    <property type="match status" value="1"/>
</dbReference>
<keyword evidence="3" id="KW-1185">Reference proteome</keyword>
<accession>A0A3D9L7U6</accession>
<proteinExistence type="predicted"/>
<dbReference type="Gene3D" id="2.60.40.10">
    <property type="entry name" value="Immunoglobulins"/>
    <property type="match status" value="2"/>
</dbReference>
<dbReference type="PROSITE" id="PS51257">
    <property type="entry name" value="PROKAR_LIPOPROTEIN"/>
    <property type="match status" value="1"/>
</dbReference>
<sequence length="387" mass="42418">MKMQKHNNRWKGLLLAIALPLLMACNEEMAMPEIQEVINTRDSLSGEEGFPGDLIFIDGAGFSDVSRITFTSVATETEVNAVYNPAVQSDITLMVNVPFDEEAGSELGPQTVKIYNSEGEFTTIDFTILQPDPFIEEFSVQVAEPGDVVGIIGQWFQNLQAVFFGDLPMEVVASTSTTIQAKVPEDAVEGANVRVVTTAGDTLSSGRLELDLGTFYLVSDFDDNGTHPNGDDGGQWWTWGDLTSGGENDENPVDGSYYQYTWDGTLENYYLGGSTNQSEDFGIQQTDPSKVFFQAYVTGAGTGAKPDVVLRTDGGIHWVYEIEGTDSWELVSIPLSDFTARDATDEPLDPSTVGRVGFEFNTSVNTGYSPENPMIFRLDNVRFLEKD</sequence>
<reference evidence="2 3" key="1">
    <citation type="submission" date="2018-07" db="EMBL/GenBank/DDBJ databases">
        <title>Genomic Encyclopedia of Type Strains, Phase IV (KMG-IV): sequencing the most valuable type-strain genomes for metagenomic binning, comparative biology and taxonomic classification.</title>
        <authorList>
            <person name="Goeker M."/>
        </authorList>
    </citation>
    <scope>NUCLEOTIDE SEQUENCE [LARGE SCALE GENOMIC DNA]</scope>
    <source>
        <strain evidence="2 3">DSM 4134</strain>
    </source>
</reference>
<dbReference type="EMBL" id="QREG01000003">
    <property type="protein sequence ID" value="REE01555.1"/>
    <property type="molecule type" value="Genomic_DNA"/>
</dbReference>
<feature type="chain" id="PRO_5017811757" description="Surface glycan-binding protein B xyloglucan binding domain-containing protein" evidence="1">
    <location>
        <begin position="31"/>
        <end position="387"/>
    </location>
</feature>
<dbReference type="OrthoDB" id="941579at2"/>
<name>A0A3D9L7U6_MARFU</name>
<keyword evidence="1" id="KW-0732">Signal</keyword>
<dbReference type="RefSeq" id="WP_115866843.1">
    <property type="nucleotide sequence ID" value="NZ_QREG01000003.1"/>
</dbReference>
<dbReference type="InterPro" id="IPR008979">
    <property type="entry name" value="Galactose-bd-like_sf"/>
</dbReference>
<comment type="caution">
    <text evidence="2">The sequence shown here is derived from an EMBL/GenBank/DDBJ whole genome shotgun (WGS) entry which is preliminary data.</text>
</comment>
<evidence type="ECO:0008006" key="4">
    <source>
        <dbReference type="Google" id="ProtNLM"/>
    </source>
</evidence>
<dbReference type="SUPFAM" id="SSF49785">
    <property type="entry name" value="Galactose-binding domain-like"/>
    <property type="match status" value="1"/>
</dbReference>
<dbReference type="InterPro" id="IPR013783">
    <property type="entry name" value="Ig-like_fold"/>
</dbReference>
<gene>
    <name evidence="2" type="ORF">C7460_10371</name>
</gene>
<organism evidence="2 3">
    <name type="scientific">Marinoscillum furvescens DSM 4134</name>
    <dbReference type="NCBI Taxonomy" id="1122208"/>
    <lineage>
        <taxon>Bacteria</taxon>
        <taxon>Pseudomonadati</taxon>
        <taxon>Bacteroidota</taxon>
        <taxon>Cytophagia</taxon>
        <taxon>Cytophagales</taxon>
        <taxon>Reichenbachiellaceae</taxon>
        <taxon>Marinoscillum</taxon>
    </lineage>
</organism>
<dbReference type="Proteomes" id="UP000256779">
    <property type="component" value="Unassembled WGS sequence"/>
</dbReference>
<dbReference type="AlphaFoldDB" id="A0A3D9L7U6"/>
<protein>
    <recommendedName>
        <fullName evidence="4">Surface glycan-binding protein B xyloglucan binding domain-containing protein</fullName>
    </recommendedName>
</protein>
<evidence type="ECO:0000313" key="3">
    <source>
        <dbReference type="Proteomes" id="UP000256779"/>
    </source>
</evidence>
<evidence type="ECO:0000313" key="2">
    <source>
        <dbReference type="EMBL" id="REE01555.1"/>
    </source>
</evidence>